<evidence type="ECO:0000256" key="1">
    <source>
        <dbReference type="HAMAP-Rule" id="MF_00122"/>
    </source>
</evidence>
<dbReference type="GO" id="GO:0005524">
    <property type="term" value="F:ATP binding"/>
    <property type="evidence" value="ECO:0007669"/>
    <property type="project" value="UniProtKB-KW"/>
</dbReference>
<dbReference type="PANTHER" id="PTHR15004">
    <property type="entry name" value="GLUTAMYL-TRNA(GLN) AMIDOTRANSFERASE SUBUNIT C, MITOCHONDRIAL"/>
    <property type="match status" value="1"/>
</dbReference>
<comment type="catalytic activity">
    <reaction evidence="1">
        <text>L-glutamyl-tRNA(Gln) + L-glutamine + ATP + H2O = L-glutaminyl-tRNA(Gln) + L-glutamate + ADP + phosphate + H(+)</text>
        <dbReference type="Rhea" id="RHEA:17521"/>
        <dbReference type="Rhea" id="RHEA-COMP:9681"/>
        <dbReference type="Rhea" id="RHEA-COMP:9684"/>
        <dbReference type="ChEBI" id="CHEBI:15377"/>
        <dbReference type="ChEBI" id="CHEBI:15378"/>
        <dbReference type="ChEBI" id="CHEBI:29985"/>
        <dbReference type="ChEBI" id="CHEBI:30616"/>
        <dbReference type="ChEBI" id="CHEBI:43474"/>
        <dbReference type="ChEBI" id="CHEBI:58359"/>
        <dbReference type="ChEBI" id="CHEBI:78520"/>
        <dbReference type="ChEBI" id="CHEBI:78521"/>
        <dbReference type="ChEBI" id="CHEBI:456216"/>
    </reaction>
</comment>
<dbReference type="GO" id="GO:0006450">
    <property type="term" value="P:regulation of translational fidelity"/>
    <property type="evidence" value="ECO:0007669"/>
    <property type="project" value="InterPro"/>
</dbReference>
<dbReference type="GO" id="GO:0070681">
    <property type="term" value="P:glutaminyl-tRNAGln biosynthesis via transamidation"/>
    <property type="evidence" value="ECO:0007669"/>
    <property type="project" value="TreeGrafter"/>
</dbReference>
<keyword evidence="1" id="KW-0436">Ligase</keyword>
<name>A0A318SGX6_9DEIO</name>
<keyword evidence="1" id="KW-0547">Nucleotide-binding</keyword>
<dbReference type="HAMAP" id="MF_00122">
    <property type="entry name" value="GatC"/>
    <property type="match status" value="1"/>
</dbReference>
<keyword evidence="3" id="KW-1185">Reference proteome</keyword>
<dbReference type="InterPro" id="IPR003837">
    <property type="entry name" value="GatC"/>
</dbReference>
<dbReference type="EC" id="6.3.5.-" evidence="1"/>
<gene>
    <name evidence="1" type="primary">gatC</name>
    <name evidence="2" type="ORF">DES52_101159</name>
</gene>
<dbReference type="GO" id="GO:0016740">
    <property type="term" value="F:transferase activity"/>
    <property type="evidence" value="ECO:0007669"/>
    <property type="project" value="UniProtKB-KW"/>
</dbReference>
<dbReference type="Gene3D" id="1.10.20.60">
    <property type="entry name" value="Glu-tRNAGln amidotransferase C subunit, N-terminal domain"/>
    <property type="match status" value="1"/>
</dbReference>
<comment type="subunit">
    <text evidence="1">Heterotrimer of A, B and C subunits.</text>
</comment>
<sequence length="95" mass="10743">MIDAAQMQHLMKLARLDLTPEEAQRMQGDLNKILGYFEKLGELDTDGVEEMQRPVALENVLREDVPTSMFTSSEALSLAVETQDGFFKVPRTVEQ</sequence>
<dbReference type="GO" id="GO:0050566">
    <property type="term" value="F:asparaginyl-tRNA synthase (glutamine-hydrolyzing) activity"/>
    <property type="evidence" value="ECO:0007669"/>
    <property type="project" value="RHEA"/>
</dbReference>
<dbReference type="GO" id="GO:0006412">
    <property type="term" value="P:translation"/>
    <property type="evidence" value="ECO:0007669"/>
    <property type="project" value="UniProtKB-UniRule"/>
</dbReference>
<proteinExistence type="inferred from homology"/>
<dbReference type="InterPro" id="IPR036113">
    <property type="entry name" value="Asp/Glu-ADT_sf_sub_c"/>
</dbReference>
<evidence type="ECO:0000313" key="2">
    <source>
        <dbReference type="EMBL" id="PYE56355.1"/>
    </source>
</evidence>
<dbReference type="RefSeq" id="WP_110884857.1">
    <property type="nucleotide sequence ID" value="NZ_QJSX01000001.1"/>
</dbReference>
<reference evidence="2 3" key="1">
    <citation type="submission" date="2018-06" db="EMBL/GenBank/DDBJ databases">
        <title>Genomic Encyclopedia of Type Strains, Phase IV (KMG-IV): sequencing the most valuable type-strain genomes for metagenomic binning, comparative biology and taxonomic classification.</title>
        <authorList>
            <person name="Goeker M."/>
        </authorList>
    </citation>
    <scope>NUCLEOTIDE SEQUENCE [LARGE SCALE GENOMIC DNA]</scope>
    <source>
        <strain evidence="2 3">DSM 18048</strain>
    </source>
</reference>
<dbReference type="OrthoDB" id="9813938at2"/>
<dbReference type="EMBL" id="QJSX01000001">
    <property type="protein sequence ID" value="PYE56355.1"/>
    <property type="molecule type" value="Genomic_DNA"/>
</dbReference>
<accession>A0A318SGX6</accession>
<keyword evidence="1" id="KW-0648">Protein biosynthesis</keyword>
<dbReference type="SUPFAM" id="SSF141000">
    <property type="entry name" value="Glu-tRNAGln amidotransferase C subunit"/>
    <property type="match status" value="1"/>
</dbReference>
<comment type="caution">
    <text evidence="2">The sequence shown here is derived from an EMBL/GenBank/DDBJ whole genome shotgun (WGS) entry which is preliminary data.</text>
</comment>
<dbReference type="AlphaFoldDB" id="A0A318SGX6"/>
<dbReference type="Proteomes" id="UP000248326">
    <property type="component" value="Unassembled WGS sequence"/>
</dbReference>
<dbReference type="Pfam" id="PF02686">
    <property type="entry name" value="GatC"/>
    <property type="match status" value="1"/>
</dbReference>
<dbReference type="NCBIfam" id="TIGR00135">
    <property type="entry name" value="gatC"/>
    <property type="match status" value="1"/>
</dbReference>
<keyword evidence="2" id="KW-0808">Transferase</keyword>
<comment type="catalytic activity">
    <reaction evidence="1">
        <text>L-aspartyl-tRNA(Asn) + L-glutamine + ATP + H2O = L-asparaginyl-tRNA(Asn) + L-glutamate + ADP + phosphate + 2 H(+)</text>
        <dbReference type="Rhea" id="RHEA:14513"/>
        <dbReference type="Rhea" id="RHEA-COMP:9674"/>
        <dbReference type="Rhea" id="RHEA-COMP:9677"/>
        <dbReference type="ChEBI" id="CHEBI:15377"/>
        <dbReference type="ChEBI" id="CHEBI:15378"/>
        <dbReference type="ChEBI" id="CHEBI:29985"/>
        <dbReference type="ChEBI" id="CHEBI:30616"/>
        <dbReference type="ChEBI" id="CHEBI:43474"/>
        <dbReference type="ChEBI" id="CHEBI:58359"/>
        <dbReference type="ChEBI" id="CHEBI:78515"/>
        <dbReference type="ChEBI" id="CHEBI:78516"/>
        <dbReference type="ChEBI" id="CHEBI:456216"/>
    </reaction>
</comment>
<keyword evidence="1" id="KW-0067">ATP-binding</keyword>
<organism evidence="2 3">
    <name type="scientific">Deinococcus yavapaiensis KR-236</name>
    <dbReference type="NCBI Taxonomy" id="694435"/>
    <lineage>
        <taxon>Bacteria</taxon>
        <taxon>Thermotogati</taxon>
        <taxon>Deinococcota</taxon>
        <taxon>Deinococci</taxon>
        <taxon>Deinococcales</taxon>
        <taxon>Deinococcaceae</taxon>
        <taxon>Deinococcus</taxon>
    </lineage>
</organism>
<evidence type="ECO:0000313" key="3">
    <source>
        <dbReference type="Proteomes" id="UP000248326"/>
    </source>
</evidence>
<comment type="similarity">
    <text evidence="1">Belongs to the GatC family.</text>
</comment>
<dbReference type="PANTHER" id="PTHR15004:SF0">
    <property type="entry name" value="GLUTAMYL-TRNA(GLN) AMIDOTRANSFERASE SUBUNIT C, MITOCHONDRIAL"/>
    <property type="match status" value="1"/>
</dbReference>
<protein>
    <recommendedName>
        <fullName evidence="1">Aspartyl/glutamyl-tRNA(Asn/Gln) amidotransferase subunit C</fullName>
        <shortName evidence="1">Asp/Glu-ADT subunit C</shortName>
        <ecNumber evidence="1">6.3.5.-</ecNumber>
    </recommendedName>
</protein>
<comment type="function">
    <text evidence="1">Allows the formation of correctly charged Asn-tRNA(Asn) or Gln-tRNA(Gln) through the transamidation of misacylated Asp-tRNA(Asn) or Glu-tRNA(Gln) in organisms which lack either or both of asparaginyl-tRNA or glutaminyl-tRNA synthetases. The reaction takes place in the presence of glutamine and ATP through an activated phospho-Asp-tRNA(Asn) or phospho-Glu-tRNA(Gln).</text>
</comment>
<dbReference type="GO" id="GO:0050567">
    <property type="term" value="F:glutaminyl-tRNA synthase (glutamine-hydrolyzing) activity"/>
    <property type="evidence" value="ECO:0007669"/>
    <property type="project" value="UniProtKB-UniRule"/>
</dbReference>